<keyword evidence="2" id="KW-1185">Reference proteome</keyword>
<reference evidence="1" key="1">
    <citation type="submission" date="2021-05" db="EMBL/GenBank/DDBJ databases">
        <authorList>
            <person name="Pan Q."/>
            <person name="Jouanno E."/>
            <person name="Zahm M."/>
            <person name="Klopp C."/>
            <person name="Cabau C."/>
            <person name="Louis A."/>
            <person name="Berthelot C."/>
            <person name="Parey E."/>
            <person name="Roest Crollius H."/>
            <person name="Montfort J."/>
            <person name="Robinson-Rechavi M."/>
            <person name="Bouchez O."/>
            <person name="Lampietro C."/>
            <person name="Lopez Roques C."/>
            <person name="Donnadieu C."/>
            <person name="Postlethwait J."/>
            <person name="Bobe J."/>
            <person name="Dillon D."/>
            <person name="Chandos A."/>
            <person name="von Hippel F."/>
            <person name="Guiguen Y."/>
        </authorList>
    </citation>
    <scope>NUCLEOTIDE SEQUENCE</scope>
    <source>
        <strain evidence="1">YG-Jan2019</strain>
    </source>
</reference>
<accession>A0ACC2HJM2</accession>
<sequence length="75" mass="8862">MSGCRGTLSSCVQNLRTLMELVDRLELQLNRIYPQILTRRPRGWLKRASFVPMLSVCIWKRDHSEIPAWMNHQHS</sequence>
<name>A0ACC2HJM2_DALPE</name>
<dbReference type="Proteomes" id="UP001157502">
    <property type="component" value="Chromosome 1"/>
</dbReference>
<proteinExistence type="predicted"/>
<comment type="caution">
    <text evidence="1">The sequence shown here is derived from an EMBL/GenBank/DDBJ whole genome shotgun (WGS) entry which is preliminary data.</text>
</comment>
<evidence type="ECO:0000313" key="1">
    <source>
        <dbReference type="EMBL" id="KAJ8016157.1"/>
    </source>
</evidence>
<gene>
    <name evidence="1" type="ORF">DPEC_G00004280</name>
</gene>
<organism evidence="1 2">
    <name type="scientific">Dallia pectoralis</name>
    <name type="common">Alaska blackfish</name>
    <dbReference type="NCBI Taxonomy" id="75939"/>
    <lineage>
        <taxon>Eukaryota</taxon>
        <taxon>Metazoa</taxon>
        <taxon>Chordata</taxon>
        <taxon>Craniata</taxon>
        <taxon>Vertebrata</taxon>
        <taxon>Euteleostomi</taxon>
        <taxon>Actinopterygii</taxon>
        <taxon>Neopterygii</taxon>
        <taxon>Teleostei</taxon>
        <taxon>Protacanthopterygii</taxon>
        <taxon>Esociformes</taxon>
        <taxon>Umbridae</taxon>
        <taxon>Dallia</taxon>
    </lineage>
</organism>
<evidence type="ECO:0000313" key="2">
    <source>
        <dbReference type="Proteomes" id="UP001157502"/>
    </source>
</evidence>
<dbReference type="EMBL" id="CM055728">
    <property type="protein sequence ID" value="KAJ8016157.1"/>
    <property type="molecule type" value="Genomic_DNA"/>
</dbReference>
<protein>
    <submittedName>
        <fullName evidence="1">Uncharacterized protein</fullName>
    </submittedName>
</protein>